<evidence type="ECO:0000313" key="3">
    <source>
        <dbReference type="EMBL" id="KAK8148348.1"/>
    </source>
</evidence>
<sequence>MSLLVSHAFSALIFSDTMTRPGGGPPRRGHIKSRNGCETCKRRHIRCDEGFPQCANCTKHKSRCPYNDMQGSPDRAATPDEPDLMWTPQITTDITEWQRTRTFPFPFLGDYPVIEPQFYSVEDLRLIYHLAALYQQLAGMEANNLTLWTRHIPTQASSHWSHYTLLSTMAIEHRSIALSGLHAAIDTFSRETSDAILAASLVLSWQANDWLSWHQLMQGTFTVISAIDSWKYESQFTDFIAKNYTIYALPAAPALPETQHCRSEPRTVDLDNAFQRTLDQVQKVEAHLRCNNEETIQIQHLVGLLTGARKTSTLPITQQYESLQPLRSWLFWMPVGYLQKHSASANSLVVIAYFYTVALLLECLLPEIGAAHFASQSIFAVEEIARRLMSTGAHDWARTHLALMQFPLDTVSECRSRMGLVNHEKTSSFPLYNSPTGEATGLAGNEPYSCNNSAYNYSAEEMRIRDRPPVNTCPLANQHYLNDPSPSVVIYPPVSSTLEGPLAYSEPEECPSFDPQTFQTVEMN</sequence>
<reference evidence="3 4" key="1">
    <citation type="submission" date="2020-02" db="EMBL/GenBank/DDBJ databases">
        <title>Comparative genomics of the hypocrealean fungal genus Beauvera.</title>
        <authorList>
            <person name="Showalter D.N."/>
            <person name="Bushley K.E."/>
            <person name="Rehner S.A."/>
        </authorList>
    </citation>
    <scope>NUCLEOTIDE SEQUENCE [LARGE SCALE GENOMIC DNA]</scope>
    <source>
        <strain evidence="3 4">ARSEF4384</strain>
    </source>
</reference>
<dbReference type="GO" id="GO:0000981">
    <property type="term" value="F:DNA-binding transcription factor activity, RNA polymerase II-specific"/>
    <property type="evidence" value="ECO:0007669"/>
    <property type="project" value="InterPro"/>
</dbReference>
<dbReference type="PROSITE" id="PS00463">
    <property type="entry name" value="ZN2_CY6_FUNGAL_1"/>
    <property type="match status" value="1"/>
</dbReference>
<dbReference type="GO" id="GO:0008270">
    <property type="term" value="F:zinc ion binding"/>
    <property type="evidence" value="ECO:0007669"/>
    <property type="project" value="InterPro"/>
</dbReference>
<comment type="caution">
    <text evidence="3">The sequence shown here is derived from an EMBL/GenBank/DDBJ whole genome shotgun (WGS) entry which is preliminary data.</text>
</comment>
<evidence type="ECO:0000313" key="4">
    <source>
        <dbReference type="Proteomes" id="UP001397290"/>
    </source>
</evidence>
<dbReference type="PROSITE" id="PS50048">
    <property type="entry name" value="ZN2_CY6_FUNGAL_2"/>
    <property type="match status" value="1"/>
</dbReference>
<dbReference type="Gene3D" id="4.10.240.10">
    <property type="entry name" value="Zn(2)-C6 fungal-type DNA-binding domain"/>
    <property type="match status" value="1"/>
</dbReference>
<keyword evidence="1" id="KW-0539">Nucleus</keyword>
<dbReference type="InterPro" id="IPR001138">
    <property type="entry name" value="Zn2Cys6_DnaBD"/>
</dbReference>
<dbReference type="CDD" id="cd00067">
    <property type="entry name" value="GAL4"/>
    <property type="match status" value="1"/>
</dbReference>
<dbReference type="SUPFAM" id="SSF57701">
    <property type="entry name" value="Zn2/Cys6 DNA-binding domain"/>
    <property type="match status" value="1"/>
</dbReference>
<evidence type="ECO:0000259" key="2">
    <source>
        <dbReference type="PROSITE" id="PS50048"/>
    </source>
</evidence>
<name>A0AAW0S255_9HYPO</name>
<dbReference type="Pfam" id="PF00172">
    <property type="entry name" value="Zn_clus"/>
    <property type="match status" value="1"/>
</dbReference>
<gene>
    <name evidence="3" type="ORF">G3M48_010402</name>
</gene>
<dbReference type="InterPro" id="IPR052400">
    <property type="entry name" value="Zn2-C6_fungal_TF"/>
</dbReference>
<protein>
    <recommendedName>
        <fullName evidence="2">Zn(2)-C6 fungal-type domain-containing protein</fullName>
    </recommendedName>
</protein>
<dbReference type="SMART" id="SM00066">
    <property type="entry name" value="GAL4"/>
    <property type="match status" value="1"/>
</dbReference>
<dbReference type="PANTHER" id="PTHR47657:SF12">
    <property type="entry name" value="ZN(II)2CYS6 TRANSCRIPTION FACTOR (EUROFUNG)"/>
    <property type="match status" value="1"/>
</dbReference>
<feature type="domain" description="Zn(2)-C6 fungal-type" evidence="2">
    <location>
        <begin position="36"/>
        <end position="66"/>
    </location>
</feature>
<keyword evidence="4" id="KW-1185">Reference proteome</keyword>
<dbReference type="InterPro" id="IPR036864">
    <property type="entry name" value="Zn2-C6_fun-type_DNA-bd_sf"/>
</dbReference>
<proteinExistence type="predicted"/>
<dbReference type="PANTHER" id="PTHR47657">
    <property type="entry name" value="STEROL REGULATORY ELEMENT-BINDING PROTEIN ECM22"/>
    <property type="match status" value="1"/>
</dbReference>
<evidence type="ECO:0000256" key="1">
    <source>
        <dbReference type="ARBA" id="ARBA00023242"/>
    </source>
</evidence>
<dbReference type="AlphaFoldDB" id="A0AAW0S255"/>
<accession>A0AAW0S255</accession>
<organism evidence="3 4">
    <name type="scientific">Beauveria asiatica</name>
    <dbReference type="NCBI Taxonomy" id="1069075"/>
    <lineage>
        <taxon>Eukaryota</taxon>
        <taxon>Fungi</taxon>
        <taxon>Dikarya</taxon>
        <taxon>Ascomycota</taxon>
        <taxon>Pezizomycotina</taxon>
        <taxon>Sordariomycetes</taxon>
        <taxon>Hypocreomycetidae</taxon>
        <taxon>Hypocreales</taxon>
        <taxon>Cordycipitaceae</taxon>
        <taxon>Beauveria</taxon>
    </lineage>
</organism>
<dbReference type="Proteomes" id="UP001397290">
    <property type="component" value="Unassembled WGS sequence"/>
</dbReference>
<dbReference type="EMBL" id="JAAHCF010000095">
    <property type="protein sequence ID" value="KAK8148348.1"/>
    <property type="molecule type" value="Genomic_DNA"/>
</dbReference>